<reference evidence="4" key="1">
    <citation type="journal article" date="2014" name="Int. J. Syst. Evol. Microbiol.">
        <title>Complete genome sequence of Corynebacterium casei LMG S-19264T (=DSM 44701T), isolated from a smear-ripened cheese.</title>
        <authorList>
            <consortium name="US DOE Joint Genome Institute (JGI-PGF)"/>
            <person name="Walter F."/>
            <person name="Albersmeier A."/>
            <person name="Kalinowski J."/>
            <person name="Ruckert C."/>
        </authorList>
    </citation>
    <scope>NUCLEOTIDE SEQUENCE</scope>
    <source>
        <strain evidence="4">JCM 3313</strain>
    </source>
</reference>
<evidence type="ECO:0000256" key="3">
    <source>
        <dbReference type="RuleBase" id="RU000363"/>
    </source>
</evidence>
<gene>
    <name evidence="4" type="ORF">GCM10010185_43100</name>
</gene>
<comment type="similarity">
    <text evidence="1 3">Belongs to the short-chain dehydrogenases/reductases (SDR) family.</text>
</comment>
<dbReference type="Gene3D" id="3.40.50.720">
    <property type="entry name" value="NAD(P)-binding Rossmann-like Domain"/>
    <property type="match status" value="1"/>
</dbReference>
<dbReference type="PRINTS" id="PR00081">
    <property type="entry name" value="GDHRDH"/>
</dbReference>
<comment type="caution">
    <text evidence="4">The sequence shown here is derived from an EMBL/GenBank/DDBJ whole genome shotgun (WGS) entry which is preliminary data.</text>
</comment>
<dbReference type="CDD" id="cd05233">
    <property type="entry name" value="SDR_c"/>
    <property type="match status" value="1"/>
</dbReference>
<dbReference type="GO" id="GO:0016491">
    <property type="term" value="F:oxidoreductase activity"/>
    <property type="evidence" value="ECO:0007669"/>
    <property type="project" value="UniProtKB-KW"/>
</dbReference>
<reference evidence="4" key="2">
    <citation type="submission" date="2020-09" db="EMBL/GenBank/DDBJ databases">
        <authorList>
            <person name="Sun Q."/>
            <person name="Ohkuma M."/>
        </authorList>
    </citation>
    <scope>NUCLEOTIDE SEQUENCE</scope>
    <source>
        <strain evidence="4">JCM 3313</strain>
    </source>
</reference>
<evidence type="ECO:0000256" key="2">
    <source>
        <dbReference type="ARBA" id="ARBA00023002"/>
    </source>
</evidence>
<accession>A0A918APM4</accession>
<dbReference type="InterPro" id="IPR036291">
    <property type="entry name" value="NAD(P)-bd_dom_sf"/>
</dbReference>
<dbReference type="PANTHER" id="PTHR42901:SF1">
    <property type="entry name" value="ALCOHOL DEHYDROGENASE"/>
    <property type="match status" value="1"/>
</dbReference>
<evidence type="ECO:0000313" key="4">
    <source>
        <dbReference type="EMBL" id="GGP65902.1"/>
    </source>
</evidence>
<name>A0A918APM4_9PSEU</name>
<dbReference type="AlphaFoldDB" id="A0A918APM4"/>
<dbReference type="EMBL" id="BMRG01000009">
    <property type="protein sequence ID" value="GGP65902.1"/>
    <property type="molecule type" value="Genomic_DNA"/>
</dbReference>
<proteinExistence type="inferred from homology"/>
<dbReference type="Pfam" id="PF00106">
    <property type="entry name" value="adh_short"/>
    <property type="match status" value="1"/>
</dbReference>
<dbReference type="Proteomes" id="UP000639606">
    <property type="component" value="Unassembled WGS sequence"/>
</dbReference>
<keyword evidence="5" id="KW-1185">Reference proteome</keyword>
<dbReference type="PRINTS" id="PR00080">
    <property type="entry name" value="SDRFAMILY"/>
</dbReference>
<dbReference type="SUPFAM" id="SSF51735">
    <property type="entry name" value="NAD(P)-binding Rossmann-fold domains"/>
    <property type="match status" value="1"/>
</dbReference>
<protein>
    <submittedName>
        <fullName evidence="4">Dehydrogenase</fullName>
    </submittedName>
</protein>
<sequence>MSANEQGEQRNNDRRVALVTGAGTGIGAALAQRLAAQGMDLVVVGRNAARLEDVAQRLHAEHEVDVLPVPLDLSEQDAPTCLAKQLAEAGIEIDILVNNAGAAKVGAVADTDPRTIRALVDLNAGAVAETTALFLPAMVARGRGAIVNIASTAAYTPGPYNATYAASKAFVVSFTRSLWHEVRGTGVRVVAVSPGSTATPMNLRRVPGTRQPEQVADTVMAALRSRAPVVVDGWVNALLAFMFGRVLPPKAAARITGAFFRKAAREGD</sequence>
<evidence type="ECO:0000313" key="5">
    <source>
        <dbReference type="Proteomes" id="UP000639606"/>
    </source>
</evidence>
<evidence type="ECO:0000256" key="1">
    <source>
        <dbReference type="ARBA" id="ARBA00006484"/>
    </source>
</evidence>
<dbReference type="InterPro" id="IPR002347">
    <property type="entry name" value="SDR_fam"/>
</dbReference>
<dbReference type="PIRSF" id="PIRSF000126">
    <property type="entry name" value="11-beta-HSD1"/>
    <property type="match status" value="1"/>
</dbReference>
<dbReference type="RefSeq" id="WP_189225105.1">
    <property type="nucleotide sequence ID" value="NZ_BMRG01000009.1"/>
</dbReference>
<dbReference type="PANTHER" id="PTHR42901">
    <property type="entry name" value="ALCOHOL DEHYDROGENASE"/>
    <property type="match status" value="1"/>
</dbReference>
<keyword evidence="2" id="KW-0560">Oxidoreductase</keyword>
<organism evidence="4 5">
    <name type="scientific">Saccharothrix coeruleofusca</name>
    <dbReference type="NCBI Taxonomy" id="33919"/>
    <lineage>
        <taxon>Bacteria</taxon>
        <taxon>Bacillati</taxon>
        <taxon>Actinomycetota</taxon>
        <taxon>Actinomycetes</taxon>
        <taxon>Pseudonocardiales</taxon>
        <taxon>Pseudonocardiaceae</taxon>
        <taxon>Saccharothrix</taxon>
    </lineage>
</organism>